<dbReference type="Pfam" id="PF01022">
    <property type="entry name" value="HTH_5"/>
    <property type="match status" value="1"/>
</dbReference>
<evidence type="ECO:0000313" key="6">
    <source>
        <dbReference type="Proteomes" id="UP001595926"/>
    </source>
</evidence>
<evidence type="ECO:0000256" key="1">
    <source>
        <dbReference type="ARBA" id="ARBA00023015"/>
    </source>
</evidence>
<dbReference type="InterPro" id="IPR036388">
    <property type="entry name" value="WH-like_DNA-bd_sf"/>
</dbReference>
<organism evidence="5 6">
    <name type="scientific">Pseudofrancisella aestuarii</name>
    <dbReference type="NCBI Taxonomy" id="2670347"/>
    <lineage>
        <taxon>Bacteria</taxon>
        <taxon>Pseudomonadati</taxon>
        <taxon>Pseudomonadota</taxon>
        <taxon>Gammaproteobacteria</taxon>
        <taxon>Thiotrichales</taxon>
        <taxon>Francisellaceae</taxon>
        <taxon>Pseudofrancisella</taxon>
    </lineage>
</organism>
<gene>
    <name evidence="5" type="ORF">ACFPDQ_05485</name>
</gene>
<comment type="caution">
    <text evidence="5">The sequence shown here is derived from an EMBL/GenBank/DDBJ whole genome shotgun (WGS) entry which is preliminary data.</text>
</comment>
<dbReference type="CDD" id="cd00090">
    <property type="entry name" value="HTH_ARSR"/>
    <property type="match status" value="1"/>
</dbReference>
<dbReference type="Gene3D" id="1.10.10.10">
    <property type="entry name" value="Winged helix-like DNA-binding domain superfamily/Winged helix DNA-binding domain"/>
    <property type="match status" value="1"/>
</dbReference>
<keyword evidence="3" id="KW-0804">Transcription</keyword>
<dbReference type="SMART" id="SM00418">
    <property type="entry name" value="HTH_ARSR"/>
    <property type="match status" value="1"/>
</dbReference>
<dbReference type="InterPro" id="IPR011991">
    <property type="entry name" value="ArsR-like_HTH"/>
</dbReference>
<evidence type="ECO:0000256" key="2">
    <source>
        <dbReference type="ARBA" id="ARBA00023125"/>
    </source>
</evidence>
<dbReference type="NCBIfam" id="NF033788">
    <property type="entry name" value="HTH_metalloreg"/>
    <property type="match status" value="1"/>
</dbReference>
<keyword evidence="2" id="KW-0238">DNA-binding</keyword>
<dbReference type="SUPFAM" id="SSF46785">
    <property type="entry name" value="Winged helix' DNA-binding domain"/>
    <property type="match status" value="1"/>
</dbReference>
<keyword evidence="6" id="KW-1185">Reference proteome</keyword>
<keyword evidence="1" id="KW-0805">Transcription regulation</keyword>
<dbReference type="InterPro" id="IPR051081">
    <property type="entry name" value="HTH_MetalResp_TranReg"/>
</dbReference>
<dbReference type="InterPro" id="IPR036390">
    <property type="entry name" value="WH_DNA-bd_sf"/>
</dbReference>
<reference evidence="6" key="1">
    <citation type="journal article" date="2019" name="Int. J. Syst. Evol. Microbiol.">
        <title>The Global Catalogue of Microorganisms (GCM) 10K type strain sequencing project: providing services to taxonomists for standard genome sequencing and annotation.</title>
        <authorList>
            <consortium name="The Broad Institute Genomics Platform"/>
            <consortium name="The Broad Institute Genome Sequencing Center for Infectious Disease"/>
            <person name="Wu L."/>
            <person name="Ma J."/>
        </authorList>
    </citation>
    <scope>NUCLEOTIDE SEQUENCE [LARGE SCALE GENOMIC DNA]</scope>
    <source>
        <strain evidence="6">CGMCC 1.13718</strain>
    </source>
</reference>
<dbReference type="Proteomes" id="UP001595926">
    <property type="component" value="Unassembled WGS sequence"/>
</dbReference>
<dbReference type="EMBL" id="JBHSJH010000002">
    <property type="protein sequence ID" value="MFC4892496.1"/>
    <property type="molecule type" value="Genomic_DNA"/>
</dbReference>
<dbReference type="InterPro" id="IPR001845">
    <property type="entry name" value="HTH_ArsR_DNA-bd_dom"/>
</dbReference>
<dbReference type="PROSITE" id="PS50987">
    <property type="entry name" value="HTH_ARSR_2"/>
    <property type="match status" value="1"/>
</dbReference>
<dbReference type="PANTHER" id="PTHR33154">
    <property type="entry name" value="TRANSCRIPTIONAL REGULATOR, ARSR FAMILY"/>
    <property type="match status" value="1"/>
</dbReference>
<evidence type="ECO:0000259" key="4">
    <source>
        <dbReference type="PROSITE" id="PS50987"/>
    </source>
</evidence>
<proteinExistence type="predicted"/>
<sequence length="100" mass="11601">MKEIGEHAKSASEMLKAISHEDRLIILCLLNQKEMTVGELLEHTNLSQSAFSQHLKVLREKSLVKTRKQSQTVYYSIKNHDVNRILESLYQIYCKQGEAR</sequence>
<protein>
    <submittedName>
        <fullName evidence="5">ArsR/SmtB family transcription factor</fullName>
    </submittedName>
</protein>
<dbReference type="RefSeq" id="WP_119329876.1">
    <property type="nucleotide sequence ID" value="NZ_JBHSJH010000002.1"/>
</dbReference>
<dbReference type="PRINTS" id="PR00778">
    <property type="entry name" value="HTHARSR"/>
</dbReference>
<dbReference type="PANTHER" id="PTHR33154:SF28">
    <property type="entry name" value="HTH-TYPE TRANSCRIPTIONAL REGULATOR YGAV-RELATED"/>
    <property type="match status" value="1"/>
</dbReference>
<name>A0ABV9TCF9_9GAMM</name>
<evidence type="ECO:0000256" key="3">
    <source>
        <dbReference type="ARBA" id="ARBA00023163"/>
    </source>
</evidence>
<accession>A0ABV9TCF9</accession>
<evidence type="ECO:0000313" key="5">
    <source>
        <dbReference type="EMBL" id="MFC4892496.1"/>
    </source>
</evidence>
<feature type="domain" description="HTH arsR-type" evidence="4">
    <location>
        <begin position="1"/>
        <end position="97"/>
    </location>
</feature>